<evidence type="ECO:0000313" key="2">
    <source>
        <dbReference type="Proteomes" id="UP000272010"/>
    </source>
</evidence>
<organism evidence="1 2">
    <name type="scientific">Paracoccus yeei</name>
    <dbReference type="NCBI Taxonomy" id="147645"/>
    <lineage>
        <taxon>Bacteria</taxon>
        <taxon>Pseudomonadati</taxon>
        <taxon>Pseudomonadota</taxon>
        <taxon>Alphaproteobacteria</taxon>
        <taxon>Rhodobacterales</taxon>
        <taxon>Paracoccaceae</taxon>
        <taxon>Paracoccus</taxon>
    </lineage>
</organism>
<dbReference type="AlphaFoldDB" id="A0A386ULT7"/>
<dbReference type="RefSeq" id="WP_120441707.1">
    <property type="nucleotide sequence ID" value="NZ_CAJGAB010000011.1"/>
</dbReference>
<name>A0A386ULT7_9RHOB</name>
<sequence length="98" mass="10641">MNAPTSPLVPDIDPVACRALWCAVLAEHWNLAILPSQYERSADVAAARNWFGTSSFHQVCEMAGVDGDDLLRAYQAARAPGAEFRLGLQKQNVQGASR</sequence>
<reference evidence="2" key="1">
    <citation type="submission" date="2018-07" db="EMBL/GenBank/DDBJ databases">
        <title>Genome Structure of the Opportunistic Pathogen Paracoccus yeei (Alphaproteobacteria) and Identification of Putative Virulence Factors.</title>
        <authorList>
            <person name="Lasek R."/>
            <person name="Szuplewska M."/>
            <person name="Mitura M."/>
            <person name="Decewicz P."/>
            <person name="Chmielowska C."/>
            <person name="Pawlot A."/>
            <person name="Sentkowska D."/>
            <person name="Czarnecki J."/>
            <person name="Bartosik D."/>
        </authorList>
    </citation>
    <scope>NUCLEOTIDE SEQUENCE [LARGE SCALE GENOMIC DNA]</scope>
    <source>
        <strain evidence="2">CCUG 32053</strain>
    </source>
</reference>
<gene>
    <name evidence="1" type="ORF">PY32053_01662</name>
</gene>
<evidence type="ECO:0000313" key="1">
    <source>
        <dbReference type="EMBL" id="AYF01289.1"/>
    </source>
</evidence>
<accession>A0A386ULT7</accession>
<dbReference type="Proteomes" id="UP000272010">
    <property type="component" value="Chromosome"/>
</dbReference>
<dbReference type="EMBL" id="CP031078">
    <property type="protein sequence ID" value="AYF01289.1"/>
    <property type="molecule type" value="Genomic_DNA"/>
</dbReference>
<proteinExistence type="predicted"/>
<protein>
    <submittedName>
        <fullName evidence="1">Uncharacterized protein</fullName>
    </submittedName>
</protein>